<reference evidence="4" key="1">
    <citation type="journal article" date="2019" name="Int. J. Syst. Evol. Microbiol.">
        <title>The Global Catalogue of Microorganisms (GCM) 10K type strain sequencing project: providing services to taxonomists for standard genome sequencing and annotation.</title>
        <authorList>
            <consortium name="The Broad Institute Genomics Platform"/>
            <consortium name="The Broad Institute Genome Sequencing Center for Infectious Disease"/>
            <person name="Wu L."/>
            <person name="Ma J."/>
        </authorList>
    </citation>
    <scope>NUCLEOTIDE SEQUENCE [LARGE SCALE GENOMIC DNA]</scope>
    <source>
        <strain evidence="4">CCUG 48216</strain>
    </source>
</reference>
<gene>
    <name evidence="3" type="ORF">ACFQ2Z_03485</name>
</gene>
<feature type="transmembrane region" description="Helical" evidence="2">
    <location>
        <begin position="43"/>
        <end position="61"/>
    </location>
</feature>
<evidence type="ECO:0000313" key="4">
    <source>
        <dbReference type="Proteomes" id="UP001597211"/>
    </source>
</evidence>
<evidence type="ECO:0000256" key="1">
    <source>
        <dbReference type="SAM" id="Coils"/>
    </source>
</evidence>
<evidence type="ECO:0008006" key="5">
    <source>
        <dbReference type="Google" id="ProtNLM"/>
    </source>
</evidence>
<sequence>MAYTRGNLAVKEKQAERSYQTQRYRETTKVVTRRSPLPVREKLLYMMTVLFCVAVMGGLLWQNVSLYNIKRQMFNLNTDIQAINAEVKELTIQKEKLEEQVPEKAKELGYVQPEVEGFHVQVPAGTVANSGVNAENDAVAAADGVATAKK</sequence>
<accession>A0ABW3S6I6</accession>
<keyword evidence="4" id="KW-1185">Reference proteome</keyword>
<keyword evidence="2" id="KW-0812">Transmembrane</keyword>
<organism evidence="3 4">
    <name type="scientific">Paenibacillus timonensis</name>
    <dbReference type="NCBI Taxonomy" id="225915"/>
    <lineage>
        <taxon>Bacteria</taxon>
        <taxon>Bacillati</taxon>
        <taxon>Bacillota</taxon>
        <taxon>Bacilli</taxon>
        <taxon>Bacillales</taxon>
        <taxon>Paenibacillaceae</taxon>
        <taxon>Paenibacillus</taxon>
    </lineage>
</organism>
<feature type="coiled-coil region" evidence="1">
    <location>
        <begin position="73"/>
        <end position="107"/>
    </location>
</feature>
<keyword evidence="1" id="KW-0175">Coiled coil</keyword>
<evidence type="ECO:0000256" key="2">
    <source>
        <dbReference type="SAM" id="Phobius"/>
    </source>
</evidence>
<dbReference type="EMBL" id="JBHTKZ010000003">
    <property type="protein sequence ID" value="MFD1180411.1"/>
    <property type="molecule type" value="Genomic_DNA"/>
</dbReference>
<dbReference type="Proteomes" id="UP001597211">
    <property type="component" value="Unassembled WGS sequence"/>
</dbReference>
<proteinExistence type="predicted"/>
<keyword evidence="2" id="KW-0472">Membrane</keyword>
<keyword evidence="2" id="KW-1133">Transmembrane helix</keyword>
<comment type="caution">
    <text evidence="3">The sequence shown here is derived from an EMBL/GenBank/DDBJ whole genome shotgun (WGS) entry which is preliminary data.</text>
</comment>
<protein>
    <recommendedName>
        <fullName evidence="5">Cell division protein FtsL</fullName>
    </recommendedName>
</protein>
<evidence type="ECO:0000313" key="3">
    <source>
        <dbReference type="EMBL" id="MFD1180411.1"/>
    </source>
</evidence>
<name>A0ABW3S6I6_9BACL</name>
<dbReference type="RefSeq" id="WP_240269050.1">
    <property type="nucleotide sequence ID" value="NZ_JAKSXN010000019.1"/>
</dbReference>